<reference evidence="1" key="1">
    <citation type="submission" date="2021-03" db="EMBL/GenBank/DDBJ databases">
        <title>Genomic Encyclopedia of Type Strains, Phase IV (KMG-IV): sequencing the most valuable type-strain genomes for metagenomic binning, comparative biology and taxonomic classification.</title>
        <authorList>
            <person name="Goeker M."/>
        </authorList>
    </citation>
    <scope>NUCLEOTIDE SEQUENCE</scope>
    <source>
        <strain evidence="1">DSM 22443</strain>
    </source>
</reference>
<accession>A0A8T4GMQ9</accession>
<protein>
    <submittedName>
        <fullName evidence="1">Putative amidophosphoribosyltransferase</fullName>
    </submittedName>
</protein>
<dbReference type="AlphaFoldDB" id="A0A8T4GMQ9"/>
<sequence length="34" mass="3721">MGERVCYREFCPDCDAALTHRDETCPDCGAALDG</sequence>
<evidence type="ECO:0000313" key="1">
    <source>
        <dbReference type="EMBL" id="MBP1953931.1"/>
    </source>
</evidence>
<name>A0A8T4GMQ9_9EURY</name>
<gene>
    <name evidence="1" type="ORF">J2752_000812</name>
</gene>
<comment type="caution">
    <text evidence="1">The sequence shown here is derived from an EMBL/GenBank/DDBJ whole genome shotgun (WGS) entry which is preliminary data.</text>
</comment>
<evidence type="ECO:0000313" key="2">
    <source>
        <dbReference type="Proteomes" id="UP000765891"/>
    </source>
</evidence>
<organism evidence="1 2">
    <name type="scientific">Halarchaeum rubridurum</name>
    <dbReference type="NCBI Taxonomy" id="489911"/>
    <lineage>
        <taxon>Archaea</taxon>
        <taxon>Methanobacteriati</taxon>
        <taxon>Methanobacteriota</taxon>
        <taxon>Stenosarchaea group</taxon>
        <taxon>Halobacteria</taxon>
        <taxon>Halobacteriales</taxon>
        <taxon>Halobacteriaceae</taxon>
    </lineage>
</organism>
<dbReference type="EMBL" id="JAGGKO010000001">
    <property type="protein sequence ID" value="MBP1953931.1"/>
    <property type="molecule type" value="Genomic_DNA"/>
</dbReference>
<proteinExistence type="predicted"/>
<dbReference type="Proteomes" id="UP000765891">
    <property type="component" value="Unassembled WGS sequence"/>
</dbReference>